<dbReference type="Proteomes" id="UP000188181">
    <property type="component" value="Chromosome"/>
</dbReference>
<dbReference type="RefSeq" id="WP_146683376.1">
    <property type="nucleotide sequence ID" value="NZ_CP019646.1"/>
</dbReference>
<keyword evidence="2" id="KW-1185">Reference proteome</keyword>
<proteinExistence type="predicted"/>
<organism evidence="1 2">
    <name type="scientific">Limihaloglobus sulfuriphilus</name>
    <dbReference type="NCBI Taxonomy" id="1851148"/>
    <lineage>
        <taxon>Bacteria</taxon>
        <taxon>Pseudomonadati</taxon>
        <taxon>Planctomycetota</taxon>
        <taxon>Phycisphaerae</taxon>
        <taxon>Sedimentisphaerales</taxon>
        <taxon>Sedimentisphaeraceae</taxon>
        <taxon>Limihaloglobus</taxon>
    </lineage>
</organism>
<accession>A0A1Q2MES6</accession>
<dbReference type="EMBL" id="CP019646">
    <property type="protein sequence ID" value="AQQ71170.1"/>
    <property type="molecule type" value="Genomic_DNA"/>
</dbReference>
<protein>
    <submittedName>
        <fullName evidence="1">Uncharacterized protein</fullName>
    </submittedName>
</protein>
<sequence length="399" mass="46685">MFLFWNIRYFDSRDKKYKDRGLSLDTGTLDLPTRLAIEAVYETKESSYNREFLRWRQLFSECNLEDISSSHGHYNNIGSIFIIDYFEDENGNEITLSEISRITSGDANSIIFPAGTPPHYVEYALSPDKKLNISDLSFNQEEIKALAYFKRDLDNLIQTAFFKERSPATLSSTSNQFKLTTSVTEEEIKSFILVYRRFYMVSEPYNFNKTVELFCEKLPSHPLIKWIRATEQEYLHHLDNIPSFTPQTNNSQISFKVKRLIDVFLYTQYVHQPDERRARQYAECLAVLNRNEDYLLWLFLSEIKISAIHIYNAGKCIVGVFNRYCKENVISNAIVDIVSSGSGIGSQEKQAHKEQRIFTAKVEELAEHLWREDGCPEVGTRFYRKQAEEQLRKLLKEHK</sequence>
<dbReference type="STRING" id="1851148.SMSP2_01536"/>
<name>A0A1Q2MES6_9BACT</name>
<dbReference type="OrthoDB" id="264081at2"/>
<evidence type="ECO:0000313" key="1">
    <source>
        <dbReference type="EMBL" id="AQQ71170.1"/>
    </source>
</evidence>
<dbReference type="AlphaFoldDB" id="A0A1Q2MES6"/>
<gene>
    <name evidence="1" type="ORF">SMSP2_01536</name>
</gene>
<reference evidence="2" key="1">
    <citation type="submission" date="2017-02" db="EMBL/GenBank/DDBJ databases">
        <title>Comparative genomics and description of representatives of a novel lineage of planctomycetes thriving in anoxic sediments.</title>
        <authorList>
            <person name="Spring S."/>
            <person name="Bunk B."/>
            <person name="Sproer C."/>
        </authorList>
    </citation>
    <scope>NUCLEOTIDE SEQUENCE [LARGE SCALE GENOMIC DNA]</scope>
    <source>
        <strain evidence="2">SM-Chi-D1</strain>
    </source>
</reference>
<evidence type="ECO:0000313" key="2">
    <source>
        <dbReference type="Proteomes" id="UP000188181"/>
    </source>
</evidence>
<dbReference type="KEGG" id="pbas:SMSP2_01536"/>